<comment type="similarity">
    <text evidence="2">Belongs to the TerC family.</text>
</comment>
<feature type="transmembrane region" description="Helical" evidence="6">
    <location>
        <begin position="227"/>
        <end position="252"/>
    </location>
</feature>
<dbReference type="Pfam" id="PF03741">
    <property type="entry name" value="TerC"/>
    <property type="match status" value="1"/>
</dbReference>
<feature type="transmembrane region" description="Helical" evidence="6">
    <location>
        <begin position="6"/>
        <end position="29"/>
    </location>
</feature>
<keyword evidence="4 6" id="KW-1133">Transmembrane helix</keyword>
<evidence type="ECO:0000313" key="7">
    <source>
        <dbReference type="EMBL" id="TDN50395.1"/>
    </source>
</evidence>
<feature type="transmembrane region" description="Helical" evidence="6">
    <location>
        <begin position="264"/>
        <end position="282"/>
    </location>
</feature>
<name>A0A4R6DYG6_9RHOO</name>
<evidence type="ECO:0000256" key="3">
    <source>
        <dbReference type="ARBA" id="ARBA00022692"/>
    </source>
</evidence>
<feature type="transmembrane region" description="Helical" evidence="6">
    <location>
        <begin position="288"/>
        <end position="309"/>
    </location>
</feature>
<dbReference type="RefSeq" id="WP_133591614.1">
    <property type="nucleotide sequence ID" value="NZ_SNVV01000009.1"/>
</dbReference>
<proteinExistence type="inferred from homology"/>
<evidence type="ECO:0000256" key="4">
    <source>
        <dbReference type="ARBA" id="ARBA00022989"/>
    </source>
</evidence>
<dbReference type="PANTHER" id="PTHR30238">
    <property type="entry name" value="MEMBRANE BOUND PREDICTED REDOX MODULATOR"/>
    <property type="match status" value="1"/>
</dbReference>
<feature type="transmembrane region" description="Helical" evidence="6">
    <location>
        <begin position="115"/>
        <end position="136"/>
    </location>
</feature>
<dbReference type="Proteomes" id="UP000295129">
    <property type="component" value="Unassembled WGS sequence"/>
</dbReference>
<feature type="transmembrane region" description="Helical" evidence="6">
    <location>
        <begin position="201"/>
        <end position="221"/>
    </location>
</feature>
<dbReference type="InterPro" id="IPR005496">
    <property type="entry name" value="Integral_membrane_TerC"/>
</dbReference>
<evidence type="ECO:0000256" key="2">
    <source>
        <dbReference type="ARBA" id="ARBA00007511"/>
    </source>
</evidence>
<reference evidence="7 8" key="1">
    <citation type="submission" date="2019-03" db="EMBL/GenBank/DDBJ databases">
        <title>Genomic Encyclopedia of Type Strains, Phase IV (KMG-IV): sequencing the most valuable type-strain genomes for metagenomic binning, comparative biology and taxonomic classification.</title>
        <authorList>
            <person name="Goeker M."/>
        </authorList>
    </citation>
    <scope>NUCLEOTIDE SEQUENCE [LARGE SCALE GENOMIC DNA]</scope>
    <source>
        <strain evidence="7 8">DSM 12121</strain>
    </source>
</reference>
<keyword evidence="8" id="KW-1185">Reference proteome</keyword>
<accession>A0A4R6DYG6</accession>
<sequence length="318" mass="35526">MESIGTWWMWAVFAVVVLAMLAIDLFLFKGGHQHKVSLKEAAGWSIAWVCVALLFNAGLWWYLDAEAGRALANQKAMEFFTGYLLEKSLAVDNVFVWMLIFGFFSVPIELQRRVLLYGIVGAIVLRTGMIFAGSWLISEFHWILYIFGAFLVVTGAKMLWLADHDPDLASNPVIRFIRNHYPVTPTLEGERFFVMCDGVRYATPLLLALVLVEISDVVFAVDSIPAIFAITADPFIVLTSNIFAILGLRAMYFLLADLGNRFSLLKYGLAVILIFIGVKMLIVEWLKIPIFISLGVVAVILAVSVWLSLRRSAGEAAH</sequence>
<comment type="caution">
    <text evidence="7">The sequence shown here is derived from an EMBL/GenBank/DDBJ whole genome shotgun (WGS) entry which is preliminary data.</text>
</comment>
<dbReference type="OrthoDB" id="9783692at2"/>
<organism evidence="7 8">
    <name type="scientific">Azoarcus indigens</name>
    <dbReference type="NCBI Taxonomy" id="29545"/>
    <lineage>
        <taxon>Bacteria</taxon>
        <taxon>Pseudomonadati</taxon>
        <taxon>Pseudomonadota</taxon>
        <taxon>Betaproteobacteria</taxon>
        <taxon>Rhodocyclales</taxon>
        <taxon>Zoogloeaceae</taxon>
        <taxon>Azoarcus</taxon>
    </lineage>
</organism>
<comment type="subcellular location">
    <subcellularLocation>
        <location evidence="1">Membrane</location>
        <topology evidence="1">Multi-pass membrane protein</topology>
    </subcellularLocation>
</comment>
<evidence type="ECO:0000313" key="8">
    <source>
        <dbReference type="Proteomes" id="UP000295129"/>
    </source>
</evidence>
<protein>
    <submittedName>
        <fullName evidence="7">Tellurite resistance protein TerC</fullName>
    </submittedName>
</protein>
<dbReference type="NCBIfam" id="TIGR03718">
    <property type="entry name" value="R_switched_Alx"/>
    <property type="match status" value="1"/>
</dbReference>
<keyword evidence="5 6" id="KW-0472">Membrane</keyword>
<dbReference type="EMBL" id="SNVV01000009">
    <property type="protein sequence ID" value="TDN50395.1"/>
    <property type="molecule type" value="Genomic_DNA"/>
</dbReference>
<dbReference type="InterPro" id="IPR022369">
    <property type="entry name" value="Integral_membrane_TerC_rswitch"/>
</dbReference>
<evidence type="ECO:0000256" key="5">
    <source>
        <dbReference type="ARBA" id="ARBA00023136"/>
    </source>
</evidence>
<evidence type="ECO:0000256" key="6">
    <source>
        <dbReference type="SAM" id="Phobius"/>
    </source>
</evidence>
<evidence type="ECO:0000256" key="1">
    <source>
        <dbReference type="ARBA" id="ARBA00004141"/>
    </source>
</evidence>
<feature type="transmembrane region" description="Helical" evidence="6">
    <location>
        <begin position="41"/>
        <end position="63"/>
    </location>
</feature>
<feature type="transmembrane region" description="Helical" evidence="6">
    <location>
        <begin position="142"/>
        <end position="162"/>
    </location>
</feature>
<keyword evidence="3 6" id="KW-0812">Transmembrane</keyword>
<dbReference type="AlphaFoldDB" id="A0A4R6DYG6"/>
<dbReference type="GO" id="GO:0016020">
    <property type="term" value="C:membrane"/>
    <property type="evidence" value="ECO:0007669"/>
    <property type="project" value="UniProtKB-SubCell"/>
</dbReference>
<dbReference type="PANTHER" id="PTHR30238:SF0">
    <property type="entry name" value="THYLAKOID MEMBRANE PROTEIN TERC, CHLOROPLASTIC"/>
    <property type="match status" value="1"/>
</dbReference>
<feature type="transmembrane region" description="Helical" evidence="6">
    <location>
        <begin position="89"/>
        <end position="108"/>
    </location>
</feature>
<gene>
    <name evidence="7" type="ORF">C7389_10988</name>
</gene>